<comment type="caution">
    <text evidence="2">The sequence shown here is derived from an EMBL/GenBank/DDBJ whole genome shotgun (WGS) entry which is preliminary data.</text>
</comment>
<keyword evidence="3" id="KW-1185">Reference proteome</keyword>
<evidence type="ECO:0000313" key="3">
    <source>
        <dbReference type="Proteomes" id="UP001266305"/>
    </source>
</evidence>
<evidence type="ECO:0000256" key="1">
    <source>
        <dbReference type="SAM" id="MobiDB-lite"/>
    </source>
</evidence>
<gene>
    <name evidence="2" type="ORF">P7K49_006644</name>
</gene>
<feature type="compositionally biased region" description="Polar residues" evidence="1">
    <location>
        <begin position="1"/>
        <end position="15"/>
    </location>
</feature>
<reference evidence="2 3" key="1">
    <citation type="submission" date="2023-05" db="EMBL/GenBank/DDBJ databases">
        <title>B98-5 Cell Line De Novo Hybrid Assembly: An Optical Mapping Approach.</title>
        <authorList>
            <person name="Kananen K."/>
            <person name="Auerbach J.A."/>
            <person name="Kautto E."/>
            <person name="Blachly J.S."/>
        </authorList>
    </citation>
    <scope>NUCLEOTIDE SEQUENCE [LARGE SCALE GENOMIC DNA]</scope>
    <source>
        <strain evidence="2">B95-8</strain>
        <tissue evidence="2">Cell line</tissue>
    </source>
</reference>
<sequence>ELQGNADSNAEKNSLSARGAERSSARRGGPGEPVCWGAAAGELRRARAAGPGQRREAAAGCRMLLERFA</sequence>
<accession>A0ABQ9W5F3</accession>
<evidence type="ECO:0000313" key="2">
    <source>
        <dbReference type="EMBL" id="KAK2116018.1"/>
    </source>
</evidence>
<dbReference type="Proteomes" id="UP001266305">
    <property type="component" value="Unassembled WGS sequence"/>
</dbReference>
<feature type="non-terminal residue" evidence="2">
    <location>
        <position position="1"/>
    </location>
</feature>
<dbReference type="EMBL" id="JASSZA010000003">
    <property type="protein sequence ID" value="KAK2116018.1"/>
    <property type="molecule type" value="Genomic_DNA"/>
</dbReference>
<proteinExistence type="predicted"/>
<protein>
    <submittedName>
        <fullName evidence="2">Uncharacterized protein</fullName>
    </submittedName>
</protein>
<organism evidence="2 3">
    <name type="scientific">Saguinus oedipus</name>
    <name type="common">Cotton-top tamarin</name>
    <name type="synonym">Oedipomidas oedipus</name>
    <dbReference type="NCBI Taxonomy" id="9490"/>
    <lineage>
        <taxon>Eukaryota</taxon>
        <taxon>Metazoa</taxon>
        <taxon>Chordata</taxon>
        <taxon>Craniata</taxon>
        <taxon>Vertebrata</taxon>
        <taxon>Euteleostomi</taxon>
        <taxon>Mammalia</taxon>
        <taxon>Eutheria</taxon>
        <taxon>Euarchontoglires</taxon>
        <taxon>Primates</taxon>
        <taxon>Haplorrhini</taxon>
        <taxon>Platyrrhini</taxon>
        <taxon>Cebidae</taxon>
        <taxon>Callitrichinae</taxon>
        <taxon>Saguinus</taxon>
    </lineage>
</organism>
<feature type="region of interest" description="Disordered" evidence="1">
    <location>
        <begin position="1"/>
        <end position="35"/>
    </location>
</feature>
<name>A0ABQ9W5F3_SAGOE</name>